<evidence type="ECO:0000256" key="6">
    <source>
        <dbReference type="ARBA" id="ARBA00022989"/>
    </source>
</evidence>
<comment type="subcellular location">
    <subcellularLocation>
        <location evidence="1 10">Cell membrane</location>
        <topology evidence="1 10">Multi-pass membrane protein</topology>
    </subcellularLocation>
</comment>
<dbReference type="Pfam" id="PF02949">
    <property type="entry name" value="7tm_6"/>
    <property type="match status" value="1"/>
</dbReference>
<keyword evidence="9 10" id="KW-0807">Transducer</keyword>
<protein>
    <recommendedName>
        <fullName evidence="10">Odorant receptor</fullName>
    </recommendedName>
</protein>
<evidence type="ECO:0000256" key="8">
    <source>
        <dbReference type="ARBA" id="ARBA00023170"/>
    </source>
</evidence>
<dbReference type="EMBL" id="AB186513">
    <property type="protein sequence ID" value="BAG12812.1"/>
    <property type="molecule type" value="mRNA"/>
</dbReference>
<dbReference type="GO" id="GO:0005886">
    <property type="term" value="C:plasma membrane"/>
    <property type="evidence" value="ECO:0007669"/>
    <property type="project" value="UniProtKB-SubCell"/>
</dbReference>
<feature type="transmembrane region" description="Helical" evidence="10">
    <location>
        <begin position="20"/>
        <end position="40"/>
    </location>
</feature>
<evidence type="ECO:0000256" key="10">
    <source>
        <dbReference type="RuleBase" id="RU351113"/>
    </source>
</evidence>
<evidence type="ECO:0000256" key="4">
    <source>
        <dbReference type="ARBA" id="ARBA00022692"/>
    </source>
</evidence>
<keyword evidence="7 10" id="KW-0472">Membrane</keyword>
<keyword evidence="5 10" id="KW-0552">Olfaction</keyword>
<feature type="transmembrane region" description="Helical" evidence="10">
    <location>
        <begin position="47"/>
        <end position="68"/>
    </location>
</feature>
<keyword evidence="2" id="KW-1003">Cell membrane</keyword>
<dbReference type="GO" id="GO:0005549">
    <property type="term" value="F:odorant binding"/>
    <property type="evidence" value="ECO:0007669"/>
    <property type="project" value="InterPro"/>
</dbReference>
<feature type="transmembrane region" description="Helical" evidence="10">
    <location>
        <begin position="203"/>
        <end position="224"/>
    </location>
</feature>
<feature type="transmembrane region" description="Helical" evidence="10">
    <location>
        <begin position="80"/>
        <end position="100"/>
    </location>
</feature>
<accession>B1B1Q4</accession>
<dbReference type="PANTHER" id="PTHR21137">
    <property type="entry name" value="ODORANT RECEPTOR"/>
    <property type="match status" value="1"/>
</dbReference>
<dbReference type="GO" id="GO:0004984">
    <property type="term" value="F:olfactory receptor activity"/>
    <property type="evidence" value="ECO:0007669"/>
    <property type="project" value="InterPro"/>
</dbReference>
<evidence type="ECO:0000256" key="1">
    <source>
        <dbReference type="ARBA" id="ARBA00004651"/>
    </source>
</evidence>
<keyword evidence="4 10" id="KW-0812">Transmembrane</keyword>
<evidence type="ECO:0000256" key="2">
    <source>
        <dbReference type="ARBA" id="ARBA00022475"/>
    </source>
</evidence>
<feature type="transmembrane region" description="Helical" evidence="10">
    <location>
        <begin position="140"/>
        <end position="157"/>
    </location>
</feature>
<name>B1B1Q4_BOMMO</name>
<dbReference type="PANTHER" id="PTHR21137:SF35">
    <property type="entry name" value="ODORANT RECEPTOR 19A-RELATED"/>
    <property type="match status" value="1"/>
</dbReference>
<evidence type="ECO:0000256" key="3">
    <source>
        <dbReference type="ARBA" id="ARBA00022606"/>
    </source>
</evidence>
<keyword evidence="8 10" id="KW-0675">Receptor</keyword>
<dbReference type="GO" id="GO:0007165">
    <property type="term" value="P:signal transduction"/>
    <property type="evidence" value="ECO:0007669"/>
    <property type="project" value="UniProtKB-KW"/>
</dbReference>
<keyword evidence="3 10" id="KW-0716">Sensory transduction</keyword>
<sequence length="387" mass="44777">MGLNKIKEFFVNVKRRFQDVSIDSLLWIVNIVPSLAGFSIRSDRVSAPFWIVHWSLLVYVYAVGNAVYQWKFANEAIDYITSFINVSLLILIGNNSWWFLANRRLLKSVLHKIEVNDELSRRSEQSCLKHKKLLKIIKRIVLVFYMSNYVNASFIYLPNRVDVLNNYAMTPCVGMEPLTVSPNRELCLTILCMQEFSIMTVALNFQALLLCFIAHTAVMFQILADEIMALNNYENLEEHQAYVKETLPILVKRHSLTLSVVDNYKSLYSVPLGVNFGSNALTILLILYLPVLEWFKFIPIFVFCFMLFFLYCFLCQKLVNASEAFETAIYCCGWENFALREMKMIYVMLHQAQKPVELLAADIVPVNMNTFATTLQAMYKFVTVVKI</sequence>
<evidence type="ECO:0000256" key="5">
    <source>
        <dbReference type="ARBA" id="ARBA00022725"/>
    </source>
</evidence>
<dbReference type="HOGENOM" id="CLU_716223_0_0_1"/>
<feature type="transmembrane region" description="Helical" evidence="10">
    <location>
        <begin position="272"/>
        <end position="291"/>
    </location>
</feature>
<evidence type="ECO:0000256" key="9">
    <source>
        <dbReference type="ARBA" id="ARBA00023224"/>
    </source>
</evidence>
<evidence type="ECO:0000313" key="11">
    <source>
        <dbReference type="EMBL" id="BAG12812.1"/>
    </source>
</evidence>
<proteinExistence type="evidence at transcript level"/>
<organism evidence="11">
    <name type="scientific">Bombyx mori</name>
    <name type="common">Silk moth</name>
    <dbReference type="NCBI Taxonomy" id="7091"/>
    <lineage>
        <taxon>Eukaryota</taxon>
        <taxon>Metazoa</taxon>
        <taxon>Ecdysozoa</taxon>
        <taxon>Arthropoda</taxon>
        <taxon>Hexapoda</taxon>
        <taxon>Insecta</taxon>
        <taxon>Pterygota</taxon>
        <taxon>Neoptera</taxon>
        <taxon>Endopterygota</taxon>
        <taxon>Lepidoptera</taxon>
        <taxon>Glossata</taxon>
        <taxon>Ditrysia</taxon>
        <taxon>Bombycoidea</taxon>
        <taxon>Bombycidae</taxon>
        <taxon>Bombycinae</taxon>
        <taxon>Bombyx</taxon>
    </lineage>
</organism>
<reference evidence="11" key="1">
    <citation type="submission" date="2004-08" db="EMBL/GenBank/DDBJ databases">
        <title>Identification of a candidate olfactory receptor gene family in the silkworm moth, Bombyx mori.</title>
        <authorList>
            <person name="Sakurai T."/>
            <person name="Nishioka T."/>
        </authorList>
    </citation>
    <scope>NUCLEOTIDE SEQUENCE</scope>
    <source>
        <tissue evidence="11">Antennae</tissue>
    </source>
</reference>
<keyword evidence="6 10" id="KW-1133">Transmembrane helix</keyword>
<gene>
    <name evidence="11" type="primary">BmOR-11</name>
</gene>
<evidence type="ECO:0000256" key="7">
    <source>
        <dbReference type="ARBA" id="ARBA00023136"/>
    </source>
</evidence>
<dbReference type="AlphaFoldDB" id="B1B1Q4"/>
<comment type="similarity">
    <text evidence="10">Belongs to the insect chemoreceptor superfamily. Heteromeric odorant receptor channel (TC 1.A.69) family.</text>
</comment>
<dbReference type="InterPro" id="IPR004117">
    <property type="entry name" value="7tm6_olfct_rcpt"/>
</dbReference>
<feature type="transmembrane region" description="Helical" evidence="10">
    <location>
        <begin position="297"/>
        <end position="314"/>
    </location>
</feature>